<dbReference type="InterPro" id="IPR056884">
    <property type="entry name" value="NPHP3-like_N"/>
</dbReference>
<dbReference type="Gene3D" id="3.40.50.300">
    <property type="entry name" value="P-loop containing nucleotide triphosphate hydrolases"/>
    <property type="match status" value="1"/>
</dbReference>
<evidence type="ECO:0000313" key="9">
    <source>
        <dbReference type="Proteomes" id="UP000078397"/>
    </source>
</evidence>
<evidence type="ECO:0000256" key="1">
    <source>
        <dbReference type="ARBA" id="ARBA00022737"/>
    </source>
</evidence>
<dbReference type="Pfam" id="PF23239">
    <property type="entry name" value="DUF7069"/>
    <property type="match status" value="1"/>
</dbReference>
<evidence type="ECO:0000259" key="5">
    <source>
        <dbReference type="Pfam" id="PF22939"/>
    </source>
</evidence>
<gene>
    <name evidence="8" type="ORF">VFPPC_11536</name>
</gene>
<dbReference type="PRINTS" id="PR01415">
    <property type="entry name" value="ANKYRIN"/>
</dbReference>
<evidence type="ECO:0000259" key="7">
    <source>
        <dbReference type="Pfam" id="PF24883"/>
    </source>
</evidence>
<dbReference type="GeneID" id="28853686"/>
<dbReference type="RefSeq" id="XP_018136577.2">
    <property type="nucleotide sequence ID" value="XM_018289692.2"/>
</dbReference>
<feature type="region of interest" description="Disordered" evidence="4">
    <location>
        <begin position="1076"/>
        <end position="1096"/>
    </location>
</feature>
<keyword evidence="2" id="KW-0040">ANK repeat</keyword>
<accession>A0A179EYY5</accession>
<feature type="domain" description="DUF7069" evidence="6">
    <location>
        <begin position="597"/>
        <end position="665"/>
    </location>
</feature>
<dbReference type="InterPro" id="IPR027417">
    <property type="entry name" value="P-loop_NTPase"/>
</dbReference>
<dbReference type="Pfam" id="PF24883">
    <property type="entry name" value="NPHP3_N"/>
    <property type="match status" value="1"/>
</dbReference>
<keyword evidence="3" id="KW-0175">Coiled coil</keyword>
<comment type="caution">
    <text evidence="8">The sequence shown here is derived from an EMBL/GenBank/DDBJ whole genome shotgun (WGS) entry which is preliminary data.</text>
</comment>
<dbReference type="InterPro" id="IPR035994">
    <property type="entry name" value="Nucleoside_phosphorylase_sf"/>
</dbReference>
<dbReference type="KEGG" id="pchm:VFPPC_11536"/>
<dbReference type="InterPro" id="IPR002110">
    <property type="entry name" value="Ankyrin_rpt"/>
</dbReference>
<dbReference type="GO" id="GO:0003824">
    <property type="term" value="F:catalytic activity"/>
    <property type="evidence" value="ECO:0007669"/>
    <property type="project" value="InterPro"/>
</dbReference>
<protein>
    <submittedName>
        <fullName evidence="8">Ankyrin repeat protein</fullName>
    </submittedName>
</protein>
<dbReference type="SUPFAM" id="SSF48403">
    <property type="entry name" value="Ankyrin repeat"/>
    <property type="match status" value="1"/>
</dbReference>
<dbReference type="EMBL" id="LSBJ02000016">
    <property type="protein sequence ID" value="OAQ58417.2"/>
    <property type="molecule type" value="Genomic_DNA"/>
</dbReference>
<dbReference type="Pfam" id="PF12796">
    <property type="entry name" value="Ank_2"/>
    <property type="match status" value="2"/>
</dbReference>
<evidence type="ECO:0000256" key="3">
    <source>
        <dbReference type="SAM" id="Coils"/>
    </source>
</evidence>
<sequence>MSLVLAVNALKRKLAGTDYTVGWICAIGTEHVAARAFLDEEHERPEDVPDNDDNDYTLGRIGKHNIVIVVLPIGEYGIVAAACAAKDMSRSFPNIRIGMMVGIGGGAPSRKHDIRLGDIVVSAPGDGNGGVFQYDFGKAMQGGTFHTTGFLNQPPTFLRTAVNGLRSQYKSKGHQLEEAICSILERHPRLQDYARPKPSTDRLYKPEVAHLPEVEASCAACCGNDPLHLVSRRERTKHEDNPAIHYGLIASSNQVMKDALIRDRLIAQKDVLCFEMEAAGLMNQFPCLVIRGICDYSDSHKNKNWQGYAAMAAAAYAKDLLCRVHPSIVEAERKIGDIMRDIQELAEAQLGVSKKQLEMQEDAVKSEHAAEKRQCLQLFRLTGSNEETTYEWYKDRVEDRVEGTCQWFLQHPNFQEWLKQDSGPLLVSADPGCGKSVLAKYLVDHGLPRSSAICYFFFKEQDQNKVRQALCALLHQLFSQKPSLINHAMAQFRKDGQGLINSTQSLWTVLGNAVQDPEAGPVILVLDALDECAELEFENLVRNVKSQLSSDSISLGKLKYLLTSRPYEQIVSQFRDRDLLTAFPNIHIPGEDESEAISQEVNHVITHRVNQLSESKRLSCDLKIYLEKRLRDATHRTYLWVYLVFDYLEKENFKKTKKGVEATISTLPRSINEAYEKILNKSKDEERPMVQKALSIILAASRPLTLLEMNIAVNIDYASHSIDDVDLENEEDFKIRLRSWCGLFISVHHGRIYFLHQTAREFLLAEATTSPTTVPSELEWHHAITMRYAHAALAKICVLYLNLFNSDVSLPTYATGSVDRRALLAYSAETWSAHFREADIIDDDAIVSLALRICDPNSKSYWAWFRAHDNTTYMKTTKHFTALGVASYYGHRAIVKLLLKEGANTEAKNSNGQTPLWEAVEDGREAIVKLLLDNNADTEAKDSRYCETPLWRAVWGGCVAIIQLLLENGASTEAKDSNGRTPLSYAALTGHEAIVKLLLEHGADVEAKDSRYSRTPLSYAARRGHEPIVKLLLENGADTEAKSSSGRTHFRMPPLRDMKLSSSCWWRTAPMSRRQTVTVGRRSRMPSGEDTRTSSLYSNGNIPKYVNTLLCPRKVVPA</sequence>
<dbReference type="PANTHER" id="PTHR46082">
    <property type="entry name" value="ATP/GTP-BINDING PROTEIN-RELATED"/>
    <property type="match status" value="1"/>
</dbReference>
<organism evidence="8 9">
    <name type="scientific">Pochonia chlamydosporia 170</name>
    <dbReference type="NCBI Taxonomy" id="1380566"/>
    <lineage>
        <taxon>Eukaryota</taxon>
        <taxon>Fungi</taxon>
        <taxon>Dikarya</taxon>
        <taxon>Ascomycota</taxon>
        <taxon>Pezizomycotina</taxon>
        <taxon>Sordariomycetes</taxon>
        <taxon>Hypocreomycetidae</taxon>
        <taxon>Hypocreales</taxon>
        <taxon>Clavicipitaceae</taxon>
        <taxon>Pochonia</taxon>
    </lineage>
</organism>
<dbReference type="InterPro" id="IPR055497">
    <property type="entry name" value="DUF7069"/>
</dbReference>
<feature type="repeat" description="ANK" evidence="2">
    <location>
        <begin position="878"/>
        <end position="910"/>
    </location>
</feature>
<dbReference type="OrthoDB" id="4959772at2759"/>
<dbReference type="STRING" id="1380566.A0A179EYY5"/>
<dbReference type="GO" id="GO:0009116">
    <property type="term" value="P:nucleoside metabolic process"/>
    <property type="evidence" value="ECO:0007669"/>
    <property type="project" value="InterPro"/>
</dbReference>
<feature type="repeat" description="ANK" evidence="2">
    <location>
        <begin position="945"/>
        <end position="977"/>
    </location>
</feature>
<dbReference type="SUPFAM" id="SSF53167">
    <property type="entry name" value="Purine and uridine phosphorylases"/>
    <property type="match status" value="1"/>
</dbReference>
<reference evidence="8 9" key="1">
    <citation type="journal article" date="2016" name="PLoS Pathog.">
        <title>Biosynthesis of antibiotic leucinostatins in bio-control fungus Purpureocillium lilacinum and their inhibition on phytophthora revealed by genome mining.</title>
        <authorList>
            <person name="Wang G."/>
            <person name="Liu Z."/>
            <person name="Lin R."/>
            <person name="Li E."/>
            <person name="Mao Z."/>
            <person name="Ling J."/>
            <person name="Yang Y."/>
            <person name="Yin W.B."/>
            <person name="Xie B."/>
        </authorList>
    </citation>
    <scope>NUCLEOTIDE SEQUENCE [LARGE SCALE GENOMIC DNA]</scope>
    <source>
        <strain evidence="8">170</strain>
    </source>
</reference>
<evidence type="ECO:0000259" key="6">
    <source>
        <dbReference type="Pfam" id="PF23239"/>
    </source>
</evidence>
<feature type="repeat" description="ANK" evidence="2">
    <location>
        <begin position="911"/>
        <end position="943"/>
    </location>
</feature>
<dbReference type="InterPro" id="IPR053137">
    <property type="entry name" value="NLR-like"/>
</dbReference>
<dbReference type="Gene3D" id="3.40.50.1580">
    <property type="entry name" value="Nucleoside phosphorylase domain"/>
    <property type="match status" value="1"/>
</dbReference>
<proteinExistence type="predicted"/>
<evidence type="ECO:0000256" key="4">
    <source>
        <dbReference type="SAM" id="MobiDB-lite"/>
    </source>
</evidence>
<evidence type="ECO:0000313" key="8">
    <source>
        <dbReference type="EMBL" id="OAQ58417.2"/>
    </source>
</evidence>
<evidence type="ECO:0000256" key="2">
    <source>
        <dbReference type="PROSITE-ProRule" id="PRU00023"/>
    </source>
</evidence>
<dbReference type="SMART" id="SM00248">
    <property type="entry name" value="ANK"/>
    <property type="match status" value="5"/>
</dbReference>
<dbReference type="Proteomes" id="UP000078397">
    <property type="component" value="Unassembled WGS sequence"/>
</dbReference>
<feature type="repeat" description="ANK" evidence="2">
    <location>
        <begin position="1012"/>
        <end position="1044"/>
    </location>
</feature>
<dbReference type="AlphaFoldDB" id="A0A179EYY5"/>
<keyword evidence="9" id="KW-1185">Reference proteome</keyword>
<dbReference type="InterPro" id="IPR036770">
    <property type="entry name" value="Ankyrin_rpt-contain_sf"/>
</dbReference>
<dbReference type="Pfam" id="PF22939">
    <property type="entry name" value="WHD_GPIID"/>
    <property type="match status" value="1"/>
</dbReference>
<dbReference type="PANTHER" id="PTHR46082:SF11">
    <property type="entry name" value="AAA+ ATPASE DOMAIN-CONTAINING PROTEIN-RELATED"/>
    <property type="match status" value="1"/>
</dbReference>
<feature type="repeat" description="ANK" evidence="2">
    <location>
        <begin position="978"/>
        <end position="1010"/>
    </location>
</feature>
<feature type="domain" description="GPI inositol-deacylase winged helix" evidence="5">
    <location>
        <begin position="688"/>
        <end position="770"/>
    </location>
</feature>
<dbReference type="InterPro" id="IPR054471">
    <property type="entry name" value="GPIID_WHD"/>
</dbReference>
<dbReference type="PROSITE" id="PS50088">
    <property type="entry name" value="ANK_REPEAT"/>
    <property type="match status" value="5"/>
</dbReference>
<feature type="coiled-coil region" evidence="3">
    <location>
        <begin position="328"/>
        <end position="374"/>
    </location>
</feature>
<dbReference type="Gene3D" id="1.25.40.20">
    <property type="entry name" value="Ankyrin repeat-containing domain"/>
    <property type="match status" value="2"/>
</dbReference>
<keyword evidence="1" id="KW-0677">Repeat</keyword>
<dbReference type="PROSITE" id="PS50297">
    <property type="entry name" value="ANK_REP_REGION"/>
    <property type="match status" value="4"/>
</dbReference>
<feature type="domain" description="Nephrocystin 3-like N-terminal" evidence="7">
    <location>
        <begin position="403"/>
        <end position="565"/>
    </location>
</feature>
<dbReference type="SUPFAM" id="SSF52540">
    <property type="entry name" value="P-loop containing nucleoside triphosphate hydrolases"/>
    <property type="match status" value="1"/>
</dbReference>
<name>A0A179EYY5_METCM</name>